<dbReference type="InterPro" id="IPR030846">
    <property type="entry name" value="DnaG_bac"/>
</dbReference>
<keyword evidence="7" id="KW-0863">Zinc-finger</keyword>
<gene>
    <name evidence="12 15" type="primary">dnaG</name>
    <name evidence="15" type="ORF">NMK71_00555</name>
</gene>
<keyword evidence="8 13" id="KW-0862">Zinc</keyword>
<comment type="catalytic activity">
    <reaction evidence="12">
        <text>ssDNA + n NTP = ssDNA/pppN(pN)n-1 hybrid + (n-1) diphosphate.</text>
        <dbReference type="EC" id="2.7.7.101"/>
    </reaction>
</comment>
<evidence type="ECO:0000256" key="1">
    <source>
        <dbReference type="ARBA" id="ARBA00022478"/>
    </source>
</evidence>
<dbReference type="InterPro" id="IPR002694">
    <property type="entry name" value="Znf_CHC2"/>
</dbReference>
<evidence type="ECO:0000259" key="14">
    <source>
        <dbReference type="PROSITE" id="PS50880"/>
    </source>
</evidence>
<keyword evidence="10 12" id="KW-0238">DNA-binding</keyword>
<accession>A0A9X4RWU1</accession>
<comment type="caution">
    <text evidence="12">Lacks conserved residue(s) required for the propagation of feature annotation.</text>
</comment>
<dbReference type="SUPFAM" id="SSF57783">
    <property type="entry name" value="Zinc beta-ribbon"/>
    <property type="match status" value="1"/>
</dbReference>
<dbReference type="RefSeq" id="WP_304416364.1">
    <property type="nucleotide sequence ID" value="NZ_JANAIE010000002.1"/>
</dbReference>
<comment type="function">
    <text evidence="12 13">RNA polymerase that catalyzes the synthesis of short RNA molecules used as primers for DNA polymerase during DNA replication.</text>
</comment>
<dbReference type="GO" id="GO:0005737">
    <property type="term" value="C:cytoplasm"/>
    <property type="evidence" value="ECO:0007669"/>
    <property type="project" value="TreeGrafter"/>
</dbReference>
<dbReference type="Pfam" id="PF13155">
    <property type="entry name" value="Toprim_2"/>
    <property type="match status" value="1"/>
</dbReference>
<dbReference type="EC" id="2.7.7.101" evidence="12"/>
<keyword evidence="5 12" id="KW-0235">DNA replication</keyword>
<dbReference type="GO" id="GO:0003899">
    <property type="term" value="F:DNA-directed RNA polymerase activity"/>
    <property type="evidence" value="ECO:0007669"/>
    <property type="project" value="UniProtKB-UniRule"/>
</dbReference>
<dbReference type="Gene3D" id="3.40.1360.10">
    <property type="match status" value="1"/>
</dbReference>
<dbReference type="GO" id="GO:0006269">
    <property type="term" value="P:DNA replication, synthesis of primer"/>
    <property type="evidence" value="ECO:0007669"/>
    <property type="project" value="UniProtKB-UniRule"/>
</dbReference>
<dbReference type="Pfam" id="PF01807">
    <property type="entry name" value="Zn_ribbon_DnaG"/>
    <property type="match status" value="1"/>
</dbReference>
<protein>
    <recommendedName>
        <fullName evidence="12 13">DNA primase</fullName>
        <ecNumber evidence="12">2.7.7.101</ecNumber>
    </recommendedName>
</protein>
<dbReference type="CDD" id="cd03364">
    <property type="entry name" value="TOPRIM_DnaG_primases"/>
    <property type="match status" value="1"/>
</dbReference>
<evidence type="ECO:0000256" key="6">
    <source>
        <dbReference type="ARBA" id="ARBA00022723"/>
    </source>
</evidence>
<keyword evidence="9" id="KW-0460">Magnesium</keyword>
<dbReference type="SUPFAM" id="SSF56731">
    <property type="entry name" value="DNA primase core"/>
    <property type="match status" value="1"/>
</dbReference>
<evidence type="ECO:0000256" key="7">
    <source>
        <dbReference type="ARBA" id="ARBA00022771"/>
    </source>
</evidence>
<evidence type="ECO:0000313" key="15">
    <source>
        <dbReference type="EMBL" id="MDG4944894.1"/>
    </source>
</evidence>
<dbReference type="PANTHER" id="PTHR30313:SF2">
    <property type="entry name" value="DNA PRIMASE"/>
    <property type="match status" value="1"/>
</dbReference>
<reference evidence="15" key="1">
    <citation type="submission" date="2022-07" db="EMBL/GenBank/DDBJ databases">
        <title>Description and genome-wide analysis of Profundicola chukchiensis gen. nov., sp. nov., marine bacteria isolated from bottom sediments of the Chukchi Sea.</title>
        <authorList>
            <person name="Romanenko L."/>
            <person name="Otstavnykh N."/>
            <person name="Kurilenko V."/>
            <person name="Eremeev V."/>
            <person name="Velansky P."/>
            <person name="Mikhailov V."/>
            <person name="Isaeva M."/>
        </authorList>
    </citation>
    <scope>NUCLEOTIDE SEQUENCE</scope>
    <source>
        <strain evidence="15">KMM 9713</strain>
    </source>
</reference>
<dbReference type="SMART" id="SM00493">
    <property type="entry name" value="TOPRIM"/>
    <property type="match status" value="1"/>
</dbReference>
<feature type="domain" description="Toprim" evidence="14">
    <location>
        <begin position="260"/>
        <end position="343"/>
    </location>
</feature>
<name>A0A9X4RWU1_9FLAO</name>
<sequence length="645" mass="73969">MITRNTIDKIFQTARVEEVIGDFVNLKKSGSNYKGLSPFSQEKSPSFMVSPAKQIWKDFSSGKGGSVVSFLMEHEQFTYPEALRWLAKRYNIEVEEDRERSDEQIAEAKERENQFTLTEFANKWLQAQLWETEEGKQIGYSYFKERGFTKETMEKFHLGYSPKEWSAFTQYALDKGYTFEALQSVGLTVGNKDRPVDRFRERVIFPIQSFSGRTLGFGGRILGNNKKTAKYLNSPENEIYHKSKILYGIFQAKQAILREDECILVEGYTDVISLHQAGVENVVSSSGTALTPEQIRLVKRLTNNLTLVYDGDAAGIKASFRGIDLILEQELNVRVVVLAEGEDPDSFARAHKEEEIQEYFKTRATDFIRFKVGILKEDAGDDPVRNSNMIQSVVDSIALIPNLIQRELYIRDASSILGIGEEVLFRQLQIKLAEKDKEVKRKARPAEESPLKIATTPKDEIQVNQFALIEEDMIQLMIRYGEVEIELPINESENEFYTSTVAGEILSQLEEDGISFTTPHYQEMYAEIKKELIENENQSLSDHFVRHENEDLSKLASGMIFDKYQLSDWGKHGVPVPSADSNLGKRVQEMVLNYKRNVLLQMIKNQHNKTQQPELDLEERAEVLKEIMRLTQIKNSLDKLLNRAV</sequence>
<dbReference type="Pfam" id="PF08275">
    <property type="entry name" value="DNAG_N"/>
    <property type="match status" value="1"/>
</dbReference>
<evidence type="ECO:0000256" key="2">
    <source>
        <dbReference type="ARBA" id="ARBA00022515"/>
    </source>
</evidence>
<dbReference type="PANTHER" id="PTHR30313">
    <property type="entry name" value="DNA PRIMASE"/>
    <property type="match status" value="1"/>
</dbReference>
<dbReference type="Gene3D" id="3.90.980.10">
    <property type="entry name" value="DNA primase, catalytic core, N-terminal domain"/>
    <property type="match status" value="1"/>
</dbReference>
<keyword evidence="1 12" id="KW-0240">DNA-directed RNA polymerase</keyword>
<proteinExistence type="inferred from homology"/>
<comment type="similarity">
    <text evidence="12 13">Belongs to the DnaG primase family.</text>
</comment>
<comment type="cofactor">
    <cofactor evidence="13">
        <name>Zn(2+)</name>
        <dbReference type="ChEBI" id="CHEBI:29105"/>
    </cofactor>
    <text evidence="13">Binds 1 zinc ion per monomer.</text>
</comment>
<dbReference type="PIRSF" id="PIRSF002811">
    <property type="entry name" value="DnaG"/>
    <property type="match status" value="1"/>
</dbReference>
<dbReference type="SMART" id="SM00400">
    <property type="entry name" value="ZnF_CHCC"/>
    <property type="match status" value="1"/>
</dbReference>
<dbReference type="InterPro" id="IPR013264">
    <property type="entry name" value="DNAG_N"/>
</dbReference>
<dbReference type="FunFam" id="3.90.580.10:FF:000001">
    <property type="entry name" value="DNA primase"/>
    <property type="match status" value="1"/>
</dbReference>
<comment type="caution">
    <text evidence="15">The sequence shown here is derived from an EMBL/GenBank/DDBJ whole genome shotgun (WGS) entry which is preliminary data.</text>
</comment>
<dbReference type="InterPro" id="IPR037068">
    <property type="entry name" value="DNA_primase_core_N_sf"/>
</dbReference>
<comment type="subunit">
    <text evidence="12">Monomer. Interacts with DnaB.</text>
</comment>
<dbReference type="FunFam" id="3.40.1360.10:FF:000002">
    <property type="entry name" value="DNA primase"/>
    <property type="match status" value="1"/>
</dbReference>
<evidence type="ECO:0000256" key="9">
    <source>
        <dbReference type="ARBA" id="ARBA00022842"/>
    </source>
</evidence>
<dbReference type="EMBL" id="JANCMU010000001">
    <property type="protein sequence ID" value="MDG4944894.1"/>
    <property type="molecule type" value="Genomic_DNA"/>
</dbReference>
<keyword evidence="6 13" id="KW-0479">Metal-binding</keyword>
<keyword evidence="2 12" id="KW-0639">Primosome</keyword>
<evidence type="ECO:0000256" key="10">
    <source>
        <dbReference type="ARBA" id="ARBA00023125"/>
    </source>
</evidence>
<dbReference type="InterPro" id="IPR006171">
    <property type="entry name" value="TOPRIM_dom"/>
</dbReference>
<dbReference type="InterPro" id="IPR036977">
    <property type="entry name" value="DNA_primase_Znf_CHC2"/>
</dbReference>
<dbReference type="NCBIfam" id="TIGR01391">
    <property type="entry name" value="dnaG"/>
    <property type="match status" value="1"/>
</dbReference>
<dbReference type="GO" id="GO:1990077">
    <property type="term" value="C:primosome complex"/>
    <property type="evidence" value="ECO:0007669"/>
    <property type="project" value="UniProtKB-KW"/>
</dbReference>
<keyword evidence="3 12" id="KW-0808">Transferase</keyword>
<organism evidence="15 16">
    <name type="scientific">Profundicola chukchiensis</name>
    <dbReference type="NCBI Taxonomy" id="2961959"/>
    <lineage>
        <taxon>Bacteria</taxon>
        <taxon>Pseudomonadati</taxon>
        <taxon>Bacteroidota</taxon>
        <taxon>Flavobacteriia</taxon>
        <taxon>Flavobacteriales</taxon>
        <taxon>Weeksellaceae</taxon>
        <taxon>Profundicola</taxon>
    </lineage>
</organism>
<dbReference type="PROSITE" id="PS50880">
    <property type="entry name" value="TOPRIM"/>
    <property type="match status" value="1"/>
</dbReference>
<dbReference type="Proteomes" id="UP001152599">
    <property type="component" value="Unassembled WGS sequence"/>
</dbReference>
<keyword evidence="11 12" id="KW-0804">Transcription</keyword>
<dbReference type="HAMAP" id="MF_00974">
    <property type="entry name" value="DNA_primase_DnaG"/>
    <property type="match status" value="1"/>
</dbReference>
<dbReference type="GO" id="GO:0008270">
    <property type="term" value="F:zinc ion binding"/>
    <property type="evidence" value="ECO:0007669"/>
    <property type="project" value="UniProtKB-KW"/>
</dbReference>
<dbReference type="AlphaFoldDB" id="A0A9X4RWU1"/>
<evidence type="ECO:0000256" key="11">
    <source>
        <dbReference type="ARBA" id="ARBA00023163"/>
    </source>
</evidence>
<dbReference type="InterPro" id="IPR006295">
    <property type="entry name" value="DNA_primase_DnaG"/>
</dbReference>
<keyword evidence="4 12" id="KW-0548">Nucleotidyltransferase</keyword>
<dbReference type="GO" id="GO:0003677">
    <property type="term" value="F:DNA binding"/>
    <property type="evidence" value="ECO:0007669"/>
    <property type="project" value="UniProtKB-KW"/>
</dbReference>
<dbReference type="InterPro" id="IPR050219">
    <property type="entry name" value="DnaG_primase"/>
</dbReference>
<evidence type="ECO:0000313" key="16">
    <source>
        <dbReference type="Proteomes" id="UP001152599"/>
    </source>
</evidence>
<dbReference type="GO" id="GO:0000428">
    <property type="term" value="C:DNA-directed RNA polymerase complex"/>
    <property type="evidence" value="ECO:0007669"/>
    <property type="project" value="UniProtKB-KW"/>
</dbReference>
<evidence type="ECO:0000256" key="12">
    <source>
        <dbReference type="HAMAP-Rule" id="MF_00974"/>
    </source>
</evidence>
<dbReference type="Gene3D" id="3.90.580.10">
    <property type="entry name" value="Zinc finger, CHC2-type domain"/>
    <property type="match status" value="1"/>
</dbReference>
<evidence type="ECO:0000256" key="8">
    <source>
        <dbReference type="ARBA" id="ARBA00022833"/>
    </source>
</evidence>
<dbReference type="InterPro" id="IPR034151">
    <property type="entry name" value="TOPRIM_DnaG_bac"/>
</dbReference>
<evidence type="ECO:0000256" key="13">
    <source>
        <dbReference type="PIRNR" id="PIRNR002811"/>
    </source>
</evidence>
<evidence type="ECO:0000256" key="3">
    <source>
        <dbReference type="ARBA" id="ARBA00022679"/>
    </source>
</evidence>
<evidence type="ECO:0000256" key="5">
    <source>
        <dbReference type="ARBA" id="ARBA00022705"/>
    </source>
</evidence>
<keyword evidence="16" id="KW-1185">Reference proteome</keyword>
<evidence type="ECO:0000256" key="4">
    <source>
        <dbReference type="ARBA" id="ARBA00022695"/>
    </source>
</evidence>